<feature type="region of interest" description="Disordered" evidence="1">
    <location>
        <begin position="171"/>
        <end position="193"/>
    </location>
</feature>
<organism evidence="2 3">
    <name type="scientific">Plectus sambesii</name>
    <dbReference type="NCBI Taxonomy" id="2011161"/>
    <lineage>
        <taxon>Eukaryota</taxon>
        <taxon>Metazoa</taxon>
        <taxon>Ecdysozoa</taxon>
        <taxon>Nematoda</taxon>
        <taxon>Chromadorea</taxon>
        <taxon>Plectida</taxon>
        <taxon>Plectina</taxon>
        <taxon>Plectoidea</taxon>
        <taxon>Plectidae</taxon>
        <taxon>Plectus</taxon>
    </lineage>
</organism>
<feature type="compositionally biased region" description="Polar residues" evidence="1">
    <location>
        <begin position="177"/>
        <end position="192"/>
    </location>
</feature>
<feature type="region of interest" description="Disordered" evidence="1">
    <location>
        <begin position="254"/>
        <end position="314"/>
    </location>
</feature>
<feature type="compositionally biased region" description="Gly residues" evidence="1">
    <location>
        <begin position="275"/>
        <end position="284"/>
    </location>
</feature>
<dbReference type="WBParaSite" id="PSAMB.scaffold2714size21684.g18833.t1">
    <property type="protein sequence ID" value="PSAMB.scaffold2714size21684.g18833.t1"/>
    <property type="gene ID" value="PSAMB.scaffold2714size21684.g18833"/>
</dbReference>
<sequence length="469" mass="50711">MNGTLPGGQVECEPGGGLRDDENCDSRLKEECIYSINFSKYVCCTPRELIAVPVCPYHKENPGNLWPAPLGYPCYDEGLPCVAHYGRLALCVRSAGEYNGLVCCSPAATACYSGFLSRSLCCPLSLVLSRARLIVVCLVGFSPPPSTRLLPFSMDLVLQKFKNDTESTVHVERKSVSPRQQHSPMDASSSGGCSRRAILKQRKFCHQCKRRPASIVESPAESGGPLRFCSNSCLDTYKLEIFTKETLLCLQNGPSASGSSHSPVGAHSTSSSGGMVAGGVGGKQRGGRTGERVVASPTKTRKRGHHPRPHPSYRLNKRYWDDLRAGRIVEGNSSVETPRKRKSEEIQPTTAVATSTALESAPATEVIQIATSAPSFVVPISASRTPESKAVFQPAAASQPVAASPVSIASPATTVHQPHEQQQQQQLQQPKKCSSLFNELIIIPIPIPILFPLPFPLTEKFILDKYGRL</sequence>
<name>A0A914VZF1_9BILA</name>
<protein>
    <submittedName>
        <fullName evidence="3">Uncharacterized protein</fullName>
    </submittedName>
</protein>
<evidence type="ECO:0000256" key="1">
    <source>
        <dbReference type="SAM" id="MobiDB-lite"/>
    </source>
</evidence>
<dbReference type="Proteomes" id="UP000887566">
    <property type="component" value="Unplaced"/>
</dbReference>
<keyword evidence="2" id="KW-1185">Reference proteome</keyword>
<proteinExistence type="predicted"/>
<feature type="compositionally biased region" description="Basic residues" evidence="1">
    <location>
        <begin position="299"/>
        <end position="314"/>
    </location>
</feature>
<dbReference type="AlphaFoldDB" id="A0A914VZF1"/>
<accession>A0A914VZF1</accession>
<evidence type="ECO:0000313" key="2">
    <source>
        <dbReference type="Proteomes" id="UP000887566"/>
    </source>
</evidence>
<reference evidence="3" key="1">
    <citation type="submission" date="2022-11" db="UniProtKB">
        <authorList>
            <consortium name="WormBaseParasite"/>
        </authorList>
    </citation>
    <scope>IDENTIFICATION</scope>
</reference>
<evidence type="ECO:0000313" key="3">
    <source>
        <dbReference type="WBParaSite" id="PSAMB.scaffold2714size21684.g18833.t1"/>
    </source>
</evidence>
<feature type="compositionally biased region" description="Polar residues" evidence="1">
    <location>
        <begin position="346"/>
        <end position="357"/>
    </location>
</feature>
<feature type="region of interest" description="Disordered" evidence="1">
    <location>
        <begin position="331"/>
        <end position="357"/>
    </location>
</feature>